<organism evidence="1 2">
    <name type="scientific">Fulvitalea axinellae</name>
    <dbReference type="NCBI Taxonomy" id="1182444"/>
    <lineage>
        <taxon>Bacteria</taxon>
        <taxon>Pseudomonadati</taxon>
        <taxon>Bacteroidota</taxon>
        <taxon>Cytophagia</taxon>
        <taxon>Cytophagales</taxon>
        <taxon>Persicobacteraceae</taxon>
        <taxon>Fulvitalea</taxon>
    </lineage>
</organism>
<evidence type="ECO:0000313" key="2">
    <source>
        <dbReference type="Proteomes" id="UP001348817"/>
    </source>
</evidence>
<evidence type="ECO:0000313" key="1">
    <source>
        <dbReference type="EMBL" id="BDD10678.1"/>
    </source>
</evidence>
<protein>
    <recommendedName>
        <fullName evidence="3">Cell division protein ZapA</fullName>
    </recommendedName>
</protein>
<dbReference type="Gene3D" id="3.30.160.880">
    <property type="entry name" value="Cell division protein ZapA protomer, N-terminal domain"/>
    <property type="match status" value="1"/>
</dbReference>
<dbReference type="InterPro" id="IPR036192">
    <property type="entry name" value="Cell_div_ZapA-like_sf"/>
</dbReference>
<evidence type="ECO:0008006" key="3">
    <source>
        <dbReference type="Google" id="ProtNLM"/>
    </source>
</evidence>
<dbReference type="Pfam" id="PF05164">
    <property type="entry name" value="ZapA"/>
    <property type="match status" value="1"/>
</dbReference>
<sequence>MGELSIKLKIADREYPMKVRPEDEEMIRNAGKELNEKLKELKRRFRLDDRQDLLAMIAFDYLVQSRRREEAIRASEDMISEKLDQWDGLLNESLS</sequence>
<proteinExistence type="predicted"/>
<name>A0AAU9CKH4_9BACT</name>
<accession>A0AAU9CKH4</accession>
<dbReference type="RefSeq" id="WP_338392218.1">
    <property type="nucleotide sequence ID" value="NZ_AP025314.1"/>
</dbReference>
<dbReference type="InterPro" id="IPR007838">
    <property type="entry name" value="Cell_div_ZapA-like"/>
</dbReference>
<dbReference type="AlphaFoldDB" id="A0AAU9CKH4"/>
<gene>
    <name evidence="1" type="ORF">FUAX_31100</name>
</gene>
<dbReference type="EMBL" id="AP025314">
    <property type="protein sequence ID" value="BDD10678.1"/>
    <property type="molecule type" value="Genomic_DNA"/>
</dbReference>
<dbReference type="KEGG" id="fax:FUAX_31100"/>
<dbReference type="SUPFAM" id="SSF102829">
    <property type="entry name" value="Cell division protein ZapA-like"/>
    <property type="match status" value="1"/>
</dbReference>
<dbReference type="InterPro" id="IPR042233">
    <property type="entry name" value="Cell_div_ZapA_N"/>
</dbReference>
<keyword evidence="2" id="KW-1185">Reference proteome</keyword>
<dbReference type="Proteomes" id="UP001348817">
    <property type="component" value="Chromosome"/>
</dbReference>
<reference evidence="1 2" key="1">
    <citation type="submission" date="2021-12" db="EMBL/GenBank/DDBJ databases">
        <title>Genome sequencing of bacteria with rrn-lacking chromosome and rrn-plasmid.</title>
        <authorList>
            <person name="Anda M."/>
            <person name="Iwasaki W."/>
        </authorList>
    </citation>
    <scope>NUCLEOTIDE SEQUENCE [LARGE SCALE GENOMIC DNA]</scope>
    <source>
        <strain evidence="1 2">DSM 100852</strain>
    </source>
</reference>